<dbReference type="RefSeq" id="WP_047785508.1">
    <property type="nucleotide sequence ID" value="NZ_JZWI01000018.1"/>
</dbReference>
<dbReference type="PANTHER" id="PTHR35802:SF1">
    <property type="entry name" value="PROTEASE SYNTHASE AND SPORULATION PROTEIN PAI 2"/>
    <property type="match status" value="1"/>
</dbReference>
<dbReference type="GO" id="GO:0008233">
    <property type="term" value="F:peptidase activity"/>
    <property type="evidence" value="ECO:0007669"/>
    <property type="project" value="UniProtKB-KW"/>
</dbReference>
<protein>
    <submittedName>
        <fullName evidence="1">Protease synthase and sporulation protein PAI 2</fullName>
    </submittedName>
</protein>
<dbReference type="EMBL" id="JZWI01000018">
    <property type="protein sequence ID" value="KLN55282.1"/>
    <property type="molecule type" value="Genomic_DNA"/>
</dbReference>
<dbReference type="GO" id="GO:0006508">
    <property type="term" value="P:proteolysis"/>
    <property type="evidence" value="ECO:0007669"/>
    <property type="project" value="UniProtKB-KW"/>
</dbReference>
<dbReference type="AlphaFoldDB" id="A0A0H2M3E2"/>
<dbReference type="Pfam" id="PF04299">
    <property type="entry name" value="FMN_bind_2"/>
    <property type="match status" value="1"/>
</dbReference>
<dbReference type="PATRIC" id="fig|34073.19.peg.3722"/>
<proteinExistence type="predicted"/>
<dbReference type="SUPFAM" id="SSF50475">
    <property type="entry name" value="FMN-binding split barrel"/>
    <property type="match status" value="1"/>
</dbReference>
<keyword evidence="1" id="KW-0378">Hydrolase</keyword>
<dbReference type="InterPro" id="IPR012349">
    <property type="entry name" value="Split_barrel_FMN-bd"/>
</dbReference>
<dbReference type="PANTHER" id="PTHR35802">
    <property type="entry name" value="PROTEASE SYNTHASE AND SPORULATION PROTEIN PAI 2"/>
    <property type="match status" value="1"/>
</dbReference>
<keyword evidence="2" id="KW-1185">Reference proteome</keyword>
<dbReference type="InterPro" id="IPR007396">
    <property type="entry name" value="TR_PAI2-type"/>
</dbReference>
<organism evidence="1 2">
    <name type="scientific">Variovorax paradoxus</name>
    <dbReference type="NCBI Taxonomy" id="34073"/>
    <lineage>
        <taxon>Bacteria</taxon>
        <taxon>Pseudomonadati</taxon>
        <taxon>Pseudomonadota</taxon>
        <taxon>Betaproteobacteria</taxon>
        <taxon>Burkholderiales</taxon>
        <taxon>Comamonadaceae</taxon>
        <taxon>Variovorax</taxon>
    </lineage>
</organism>
<dbReference type="Proteomes" id="UP000035170">
    <property type="component" value="Unassembled WGS sequence"/>
</dbReference>
<evidence type="ECO:0000313" key="2">
    <source>
        <dbReference type="Proteomes" id="UP000035170"/>
    </source>
</evidence>
<dbReference type="PIRSF" id="PIRSF010372">
    <property type="entry name" value="PaiB"/>
    <property type="match status" value="1"/>
</dbReference>
<gene>
    <name evidence="1" type="primary">paiB</name>
    <name evidence="1" type="ORF">VPARA_36340</name>
</gene>
<sequence length="214" mass="23739">MYMPPQFNAKDPAIALALMRAHPFASLISNDDEGLPYVTHLPLVSEQQEGGQLVLLGHCAKPNPHWRHLQARPQAVVTFLGPHAYLSPSVYPDLARVPTWNYLVVHCTVEARLIEEPAAKDALLKKLIGEHEPGYAQQWRDLGEEFQLKMLAGIVGFELRVSALQCKVKLNQHRRESHAAMHAVYSAGTPDEKALAVWMERLGMTAEAPVAQGS</sequence>
<dbReference type="Gene3D" id="2.30.110.10">
    <property type="entry name" value="Electron Transport, Fmn-binding Protein, Chain A"/>
    <property type="match status" value="1"/>
</dbReference>
<name>A0A0H2M3E2_VARPD</name>
<comment type="caution">
    <text evidence="1">The sequence shown here is derived from an EMBL/GenBank/DDBJ whole genome shotgun (WGS) entry which is preliminary data.</text>
</comment>
<reference evidence="1 2" key="1">
    <citation type="submission" date="2015-03" db="EMBL/GenBank/DDBJ databases">
        <title>Genome sequence of Variovorax paradoxus TBEA6.</title>
        <authorList>
            <person name="Poehlein A."/>
            <person name="Schuldes J."/>
            <person name="Wuebbeler J.H."/>
            <person name="Hiessl S."/>
            <person name="Steinbuechel A."/>
            <person name="Daniel R."/>
        </authorList>
    </citation>
    <scope>NUCLEOTIDE SEQUENCE [LARGE SCALE GENOMIC DNA]</scope>
    <source>
        <strain evidence="1 2">TBEA6</strain>
    </source>
</reference>
<accession>A0A0H2M3E2</accession>
<evidence type="ECO:0000313" key="1">
    <source>
        <dbReference type="EMBL" id="KLN55282.1"/>
    </source>
</evidence>
<keyword evidence="1" id="KW-0645">Protease</keyword>